<dbReference type="PANTHER" id="PTHR37299:SF1">
    <property type="entry name" value="STAGE 0 SPORULATION PROTEIN A HOMOLOG"/>
    <property type="match status" value="1"/>
</dbReference>
<accession>A0A9D2RBS4</accession>
<sequence length="239" mass="27583">MRVGICDDDAIWCRKAEKIIYSYAAQTETELEVICFTTSEKLNSYDGYPLDMLFMDIVLENEEGKNGIDIVTAVNKKWKDCQIVYLTNYLFYATEVYHTEHVFFALKEQFEERIGGIFGKVFHQLAQTREKLVYSVIGGKEVSLAPADILYFERSGRITNIITVYGTYSIWDKLSVLTEGLPTLDFVRCHNSYIVYLPAVREMLPDVFLMNDGREVTISRSYRKIAKAAFMKWAVTQMS</sequence>
<dbReference type="SUPFAM" id="SSF52172">
    <property type="entry name" value="CheY-like"/>
    <property type="match status" value="1"/>
</dbReference>
<proteinExistence type="predicted"/>
<reference evidence="2" key="2">
    <citation type="submission" date="2021-04" db="EMBL/GenBank/DDBJ databases">
        <authorList>
            <person name="Gilroy R."/>
        </authorList>
    </citation>
    <scope>NUCLEOTIDE SEQUENCE</scope>
    <source>
        <strain evidence="2">ChiW19-6364</strain>
    </source>
</reference>
<dbReference type="AlphaFoldDB" id="A0A9D2RBS4"/>
<evidence type="ECO:0000313" key="2">
    <source>
        <dbReference type="EMBL" id="HJD40466.1"/>
    </source>
</evidence>
<dbReference type="GO" id="GO:0003677">
    <property type="term" value="F:DNA binding"/>
    <property type="evidence" value="ECO:0007669"/>
    <property type="project" value="UniProtKB-KW"/>
</dbReference>
<name>A0A9D2RBS4_9FIRM</name>
<evidence type="ECO:0000259" key="1">
    <source>
        <dbReference type="PROSITE" id="PS50930"/>
    </source>
</evidence>
<protein>
    <submittedName>
        <fullName evidence="2">LytTR family DNA-binding domain-containing protein</fullName>
    </submittedName>
</protein>
<dbReference type="GO" id="GO:0000156">
    <property type="term" value="F:phosphorelay response regulator activity"/>
    <property type="evidence" value="ECO:0007669"/>
    <property type="project" value="InterPro"/>
</dbReference>
<evidence type="ECO:0000313" key="3">
    <source>
        <dbReference type="Proteomes" id="UP000823850"/>
    </source>
</evidence>
<dbReference type="EMBL" id="DWUX01000189">
    <property type="protein sequence ID" value="HJD40466.1"/>
    <property type="molecule type" value="Genomic_DNA"/>
</dbReference>
<organism evidence="2 3">
    <name type="scientific">Candidatus Blautia stercoripullorum</name>
    <dbReference type="NCBI Taxonomy" id="2838502"/>
    <lineage>
        <taxon>Bacteria</taxon>
        <taxon>Bacillati</taxon>
        <taxon>Bacillota</taxon>
        <taxon>Clostridia</taxon>
        <taxon>Lachnospirales</taxon>
        <taxon>Lachnospiraceae</taxon>
        <taxon>Blautia</taxon>
    </lineage>
</organism>
<dbReference type="InterPro" id="IPR011006">
    <property type="entry name" value="CheY-like_superfamily"/>
</dbReference>
<dbReference type="Gene3D" id="2.40.50.1020">
    <property type="entry name" value="LytTr DNA-binding domain"/>
    <property type="match status" value="1"/>
</dbReference>
<gene>
    <name evidence="2" type="ORF">H9913_10610</name>
</gene>
<dbReference type="Pfam" id="PF04397">
    <property type="entry name" value="LytTR"/>
    <property type="match status" value="1"/>
</dbReference>
<reference evidence="2" key="1">
    <citation type="journal article" date="2021" name="PeerJ">
        <title>Extensive microbial diversity within the chicken gut microbiome revealed by metagenomics and culture.</title>
        <authorList>
            <person name="Gilroy R."/>
            <person name="Ravi A."/>
            <person name="Getino M."/>
            <person name="Pursley I."/>
            <person name="Horton D.L."/>
            <person name="Alikhan N.F."/>
            <person name="Baker D."/>
            <person name="Gharbi K."/>
            <person name="Hall N."/>
            <person name="Watson M."/>
            <person name="Adriaenssens E.M."/>
            <person name="Foster-Nyarko E."/>
            <person name="Jarju S."/>
            <person name="Secka A."/>
            <person name="Antonio M."/>
            <person name="Oren A."/>
            <person name="Chaudhuri R.R."/>
            <person name="La Ragione R."/>
            <person name="Hildebrand F."/>
            <person name="Pallen M.J."/>
        </authorList>
    </citation>
    <scope>NUCLEOTIDE SEQUENCE</scope>
    <source>
        <strain evidence="2">ChiW19-6364</strain>
    </source>
</reference>
<dbReference type="InterPro" id="IPR007492">
    <property type="entry name" value="LytTR_DNA-bd_dom"/>
</dbReference>
<keyword evidence="2" id="KW-0238">DNA-binding</keyword>
<dbReference type="SMART" id="SM00850">
    <property type="entry name" value="LytTR"/>
    <property type="match status" value="1"/>
</dbReference>
<feature type="domain" description="HTH LytTR-type" evidence="1">
    <location>
        <begin position="132"/>
        <end position="232"/>
    </location>
</feature>
<dbReference type="PROSITE" id="PS50930">
    <property type="entry name" value="HTH_LYTTR"/>
    <property type="match status" value="1"/>
</dbReference>
<comment type="caution">
    <text evidence="2">The sequence shown here is derived from an EMBL/GenBank/DDBJ whole genome shotgun (WGS) entry which is preliminary data.</text>
</comment>
<dbReference type="PANTHER" id="PTHR37299">
    <property type="entry name" value="TRANSCRIPTIONAL REGULATOR-RELATED"/>
    <property type="match status" value="1"/>
</dbReference>
<dbReference type="Proteomes" id="UP000823850">
    <property type="component" value="Unassembled WGS sequence"/>
</dbReference>
<dbReference type="Gene3D" id="3.40.50.2300">
    <property type="match status" value="1"/>
</dbReference>
<dbReference type="InterPro" id="IPR046947">
    <property type="entry name" value="LytR-like"/>
</dbReference>